<feature type="region of interest" description="Disordered" evidence="1">
    <location>
        <begin position="156"/>
        <end position="178"/>
    </location>
</feature>
<dbReference type="RefSeq" id="WP_149615496.1">
    <property type="nucleotide sequence ID" value="NZ_CP027665.1"/>
</dbReference>
<protein>
    <submittedName>
        <fullName evidence="2">Uncharacterized protein</fullName>
    </submittedName>
</protein>
<accession>A0A5C2H1K5</accession>
<organism evidence="2 3">
    <name type="scientific">Pukyongiella litopenaei</name>
    <dbReference type="NCBI Taxonomy" id="2605946"/>
    <lineage>
        <taxon>Bacteria</taxon>
        <taxon>Pseudomonadati</taxon>
        <taxon>Pseudomonadota</taxon>
        <taxon>Alphaproteobacteria</taxon>
        <taxon>Rhodobacterales</taxon>
        <taxon>Paracoccaceae</taxon>
        <taxon>Pukyongiella</taxon>
    </lineage>
</organism>
<keyword evidence="3" id="KW-1185">Reference proteome</keyword>
<reference evidence="3" key="1">
    <citation type="submission" date="2018-03" db="EMBL/GenBank/DDBJ databases">
        <title>Genomic analysis of the strain SH-1 isolated from shrimp intestine.</title>
        <authorList>
            <person name="Kim Y.-S."/>
            <person name="Kim S.-E."/>
            <person name="Kim K.-H."/>
        </authorList>
    </citation>
    <scope>NUCLEOTIDE SEQUENCE [LARGE SCALE GENOMIC DNA]</scope>
    <source>
        <strain evidence="3">SH-1</strain>
    </source>
</reference>
<dbReference type="Proteomes" id="UP000237655">
    <property type="component" value="Chromosome"/>
</dbReference>
<proteinExistence type="predicted"/>
<gene>
    <name evidence="2" type="ORF">C6Y53_18970</name>
</gene>
<dbReference type="AlphaFoldDB" id="A0A5C2H1K5"/>
<dbReference type="KEGG" id="thas:C6Y53_18970"/>
<evidence type="ECO:0000313" key="2">
    <source>
        <dbReference type="EMBL" id="QEP30314.1"/>
    </source>
</evidence>
<dbReference type="EMBL" id="CP027665">
    <property type="protein sequence ID" value="QEP30314.1"/>
    <property type="molecule type" value="Genomic_DNA"/>
</dbReference>
<sequence length="178" mass="18590">MKLVRNSVSTLTGGAFVLTTVALGLLILNTQLPIPDEWIASTRCAVGMPAKDSACVVDAIRAADSARDAADLARQQAENALAGQNLVFTQGDPIKDGVSVVVGTIYQNAAARTGIIRSFCWAIIDSSGLDPRVGLAVRDANGRVEAIDLSASDRDQLDVSPSDIDAARQTCPWPGGVN</sequence>
<evidence type="ECO:0000256" key="1">
    <source>
        <dbReference type="SAM" id="MobiDB-lite"/>
    </source>
</evidence>
<evidence type="ECO:0000313" key="3">
    <source>
        <dbReference type="Proteomes" id="UP000237655"/>
    </source>
</evidence>
<name>A0A5C2H1K5_9RHOB</name>